<gene>
    <name evidence="3" type="ORF">Sradi_7147000</name>
</gene>
<accession>A0AAW2IX52</accession>
<dbReference type="EMBL" id="JACGWJ010000953">
    <property type="protein sequence ID" value="KAL0286481.1"/>
    <property type="molecule type" value="Genomic_DNA"/>
</dbReference>
<protein>
    <recommendedName>
        <fullName evidence="2">RNase H type-1 domain-containing protein</fullName>
    </recommendedName>
</protein>
<dbReference type="AlphaFoldDB" id="A0AAW2IX52"/>
<dbReference type="Gene3D" id="3.30.420.10">
    <property type="entry name" value="Ribonuclease H-like superfamily/Ribonuclease H"/>
    <property type="match status" value="1"/>
</dbReference>
<evidence type="ECO:0000313" key="3">
    <source>
        <dbReference type="EMBL" id="KAL0286481.1"/>
    </source>
</evidence>
<keyword evidence="1" id="KW-1133">Transmembrane helix</keyword>
<sequence>MEPSNYLQSIRKLLSRMDYKISHVFREGNQAADFLANQTCNAQQLCIFPEDALPAVGVVIIAPRCSHCVAIPLWLFRSCAVVVLLLLATLFQLSAAATADGLFELYLLSAAALGLVAFE</sequence>
<keyword evidence="1" id="KW-0472">Membrane</keyword>
<dbReference type="InterPro" id="IPR002156">
    <property type="entry name" value="RNaseH_domain"/>
</dbReference>
<name>A0AAW2IX52_SESRA</name>
<feature type="transmembrane region" description="Helical" evidence="1">
    <location>
        <begin position="101"/>
        <end position="118"/>
    </location>
</feature>
<dbReference type="GO" id="GO:0004523">
    <property type="term" value="F:RNA-DNA hybrid ribonuclease activity"/>
    <property type="evidence" value="ECO:0007669"/>
    <property type="project" value="InterPro"/>
</dbReference>
<dbReference type="InterPro" id="IPR036397">
    <property type="entry name" value="RNaseH_sf"/>
</dbReference>
<dbReference type="GO" id="GO:0003676">
    <property type="term" value="F:nucleic acid binding"/>
    <property type="evidence" value="ECO:0007669"/>
    <property type="project" value="InterPro"/>
</dbReference>
<reference evidence="3" key="1">
    <citation type="submission" date="2020-06" db="EMBL/GenBank/DDBJ databases">
        <authorList>
            <person name="Li T."/>
            <person name="Hu X."/>
            <person name="Zhang T."/>
            <person name="Song X."/>
            <person name="Zhang H."/>
            <person name="Dai N."/>
            <person name="Sheng W."/>
            <person name="Hou X."/>
            <person name="Wei L."/>
        </authorList>
    </citation>
    <scope>NUCLEOTIDE SEQUENCE</scope>
    <source>
        <strain evidence="3">G02</strain>
        <tissue evidence="3">Leaf</tissue>
    </source>
</reference>
<dbReference type="Pfam" id="PF13456">
    <property type="entry name" value="RVT_3"/>
    <property type="match status" value="1"/>
</dbReference>
<organism evidence="3">
    <name type="scientific">Sesamum radiatum</name>
    <name type="common">Black benniseed</name>
    <dbReference type="NCBI Taxonomy" id="300843"/>
    <lineage>
        <taxon>Eukaryota</taxon>
        <taxon>Viridiplantae</taxon>
        <taxon>Streptophyta</taxon>
        <taxon>Embryophyta</taxon>
        <taxon>Tracheophyta</taxon>
        <taxon>Spermatophyta</taxon>
        <taxon>Magnoliopsida</taxon>
        <taxon>eudicotyledons</taxon>
        <taxon>Gunneridae</taxon>
        <taxon>Pentapetalae</taxon>
        <taxon>asterids</taxon>
        <taxon>lamiids</taxon>
        <taxon>Lamiales</taxon>
        <taxon>Pedaliaceae</taxon>
        <taxon>Sesamum</taxon>
    </lineage>
</organism>
<feature type="domain" description="RNase H type-1" evidence="2">
    <location>
        <begin position="4"/>
        <end position="38"/>
    </location>
</feature>
<keyword evidence="1" id="KW-0812">Transmembrane</keyword>
<evidence type="ECO:0000259" key="2">
    <source>
        <dbReference type="Pfam" id="PF13456"/>
    </source>
</evidence>
<feature type="transmembrane region" description="Helical" evidence="1">
    <location>
        <begin position="74"/>
        <end position="95"/>
    </location>
</feature>
<proteinExistence type="predicted"/>
<reference evidence="3" key="2">
    <citation type="journal article" date="2024" name="Plant">
        <title>Genomic evolution and insights into agronomic trait innovations of Sesamum species.</title>
        <authorList>
            <person name="Miao H."/>
            <person name="Wang L."/>
            <person name="Qu L."/>
            <person name="Liu H."/>
            <person name="Sun Y."/>
            <person name="Le M."/>
            <person name="Wang Q."/>
            <person name="Wei S."/>
            <person name="Zheng Y."/>
            <person name="Lin W."/>
            <person name="Duan Y."/>
            <person name="Cao H."/>
            <person name="Xiong S."/>
            <person name="Wang X."/>
            <person name="Wei L."/>
            <person name="Li C."/>
            <person name="Ma Q."/>
            <person name="Ju M."/>
            <person name="Zhao R."/>
            <person name="Li G."/>
            <person name="Mu C."/>
            <person name="Tian Q."/>
            <person name="Mei H."/>
            <person name="Zhang T."/>
            <person name="Gao T."/>
            <person name="Zhang H."/>
        </authorList>
    </citation>
    <scope>NUCLEOTIDE SEQUENCE</scope>
    <source>
        <strain evidence="3">G02</strain>
    </source>
</reference>
<evidence type="ECO:0000256" key="1">
    <source>
        <dbReference type="SAM" id="Phobius"/>
    </source>
</evidence>
<comment type="caution">
    <text evidence="3">The sequence shown here is derived from an EMBL/GenBank/DDBJ whole genome shotgun (WGS) entry which is preliminary data.</text>
</comment>